<name>A0A239VNI5_9MICO</name>
<dbReference type="SUPFAM" id="SSF69593">
    <property type="entry name" value="Glycerol-3-phosphate (1)-acyltransferase"/>
    <property type="match status" value="1"/>
</dbReference>
<dbReference type="GO" id="GO:0005886">
    <property type="term" value="C:plasma membrane"/>
    <property type="evidence" value="ECO:0007669"/>
    <property type="project" value="TreeGrafter"/>
</dbReference>
<gene>
    <name evidence="4" type="ORF">SAMEA4475696_01903</name>
</gene>
<dbReference type="GO" id="GO:0006654">
    <property type="term" value="P:phosphatidic acid biosynthetic process"/>
    <property type="evidence" value="ECO:0007669"/>
    <property type="project" value="TreeGrafter"/>
</dbReference>
<evidence type="ECO:0000313" key="5">
    <source>
        <dbReference type="Proteomes" id="UP000242637"/>
    </source>
</evidence>
<dbReference type="InterPro" id="IPR002123">
    <property type="entry name" value="Plipid/glycerol_acylTrfase"/>
</dbReference>
<reference evidence="4 5" key="1">
    <citation type="submission" date="2017-06" db="EMBL/GenBank/DDBJ databases">
        <authorList>
            <consortium name="Pathogen Informatics"/>
        </authorList>
    </citation>
    <scope>NUCLEOTIDE SEQUENCE [LARGE SCALE GENOMIC DNA]</scope>
    <source>
        <strain evidence="4 5">NCTC13039</strain>
    </source>
</reference>
<protein>
    <submittedName>
        <fullName evidence="4">2-acyl-glycerophospho-ethanolamine acyltransferase</fullName>
    </submittedName>
</protein>
<evidence type="ECO:0000256" key="1">
    <source>
        <dbReference type="ARBA" id="ARBA00022679"/>
    </source>
</evidence>
<dbReference type="PANTHER" id="PTHR10434:SF11">
    <property type="entry name" value="1-ACYL-SN-GLYCEROL-3-PHOSPHATE ACYLTRANSFERASE"/>
    <property type="match status" value="1"/>
</dbReference>
<dbReference type="CDD" id="cd07989">
    <property type="entry name" value="LPLAT_AGPAT-like"/>
    <property type="match status" value="1"/>
</dbReference>
<dbReference type="Proteomes" id="UP000242637">
    <property type="component" value="Chromosome 1"/>
</dbReference>
<evidence type="ECO:0000256" key="2">
    <source>
        <dbReference type="ARBA" id="ARBA00023315"/>
    </source>
</evidence>
<dbReference type="PANTHER" id="PTHR10434">
    <property type="entry name" value="1-ACYL-SN-GLYCEROL-3-PHOSPHATE ACYLTRANSFERASE"/>
    <property type="match status" value="1"/>
</dbReference>
<organism evidence="4 5">
    <name type="scientific">Dermatophilus congolensis</name>
    <dbReference type="NCBI Taxonomy" id="1863"/>
    <lineage>
        <taxon>Bacteria</taxon>
        <taxon>Bacillati</taxon>
        <taxon>Actinomycetota</taxon>
        <taxon>Actinomycetes</taxon>
        <taxon>Micrococcales</taxon>
        <taxon>Dermatophilaceae</taxon>
        <taxon>Dermatophilus</taxon>
    </lineage>
</organism>
<sequence length="241" mass="26225">MLYWTLKRLLGPVLRTAFRMKVHGLEKVPTQGPAILASNHLSFSDSIFLPVALPRRITFPAKLEYFTQPGLIGAIKRGFFTGVGQIPIDRSGGPKSAAALEAGLEVLNRDELFGIYPEGTRSPDGRLYKGKTGMVRMAMRAGVPIIPVAMIGTDIAQPTGQKIPKLVPIEVRFGDPIHLDHLVGKEDDQALIRAATDQVMQALADLSGQEYVHEYAADRKKFLQEQAARAAGQKDSGPATN</sequence>
<dbReference type="STRING" id="1121387.GCA_000429885_00273"/>
<dbReference type="EMBL" id="LT906453">
    <property type="protein sequence ID" value="SNV23807.1"/>
    <property type="molecule type" value="Genomic_DNA"/>
</dbReference>
<accession>A0A239VNI5</accession>
<evidence type="ECO:0000259" key="3">
    <source>
        <dbReference type="SMART" id="SM00563"/>
    </source>
</evidence>
<keyword evidence="5" id="KW-1185">Reference proteome</keyword>
<keyword evidence="1 4" id="KW-0808">Transferase</keyword>
<dbReference type="SMART" id="SM00563">
    <property type="entry name" value="PlsC"/>
    <property type="match status" value="1"/>
</dbReference>
<dbReference type="OrthoDB" id="9808424at2"/>
<keyword evidence="2 4" id="KW-0012">Acyltransferase</keyword>
<dbReference type="Pfam" id="PF01553">
    <property type="entry name" value="Acyltransferase"/>
    <property type="match status" value="1"/>
</dbReference>
<dbReference type="RefSeq" id="WP_034400386.1">
    <property type="nucleotide sequence ID" value="NZ_JAAFNI010000001.1"/>
</dbReference>
<dbReference type="GO" id="GO:0003841">
    <property type="term" value="F:1-acylglycerol-3-phosphate O-acyltransferase activity"/>
    <property type="evidence" value="ECO:0007669"/>
    <property type="project" value="TreeGrafter"/>
</dbReference>
<dbReference type="KEGG" id="dco:SAMEA4475696_1903"/>
<feature type="domain" description="Phospholipid/glycerol acyltransferase" evidence="3">
    <location>
        <begin position="34"/>
        <end position="153"/>
    </location>
</feature>
<dbReference type="AlphaFoldDB" id="A0A239VNI5"/>
<evidence type="ECO:0000313" key="4">
    <source>
        <dbReference type="EMBL" id="SNV23807.1"/>
    </source>
</evidence>
<proteinExistence type="predicted"/>